<dbReference type="InterPro" id="IPR027477">
    <property type="entry name" value="Succ_DH/fumarate_Rdtase_cat_sf"/>
</dbReference>
<dbReference type="SUPFAM" id="SSF51905">
    <property type="entry name" value="FAD/NAD(P)-binding domain"/>
    <property type="match status" value="1"/>
</dbReference>
<comment type="function">
    <text evidence="11">Catalyzes the oxidation of L-aspartate to iminoaspartate.</text>
</comment>
<organism evidence="15 16">
    <name type="scientific">Eiseniibacteriota bacterium</name>
    <dbReference type="NCBI Taxonomy" id="2212470"/>
    <lineage>
        <taxon>Bacteria</taxon>
        <taxon>Candidatus Eiseniibacteriota</taxon>
    </lineage>
</organism>
<gene>
    <name evidence="15" type="primary">nadB</name>
    <name evidence="15" type="ORF">HZA61_05635</name>
</gene>
<evidence type="ECO:0000256" key="4">
    <source>
        <dbReference type="ARBA" id="ARBA00012173"/>
    </source>
</evidence>
<dbReference type="Pfam" id="PF02910">
    <property type="entry name" value="Succ_DH_flav_C"/>
    <property type="match status" value="1"/>
</dbReference>
<dbReference type="InterPro" id="IPR005288">
    <property type="entry name" value="NadB"/>
</dbReference>
<evidence type="ECO:0000259" key="13">
    <source>
        <dbReference type="Pfam" id="PF00890"/>
    </source>
</evidence>
<dbReference type="NCBIfam" id="TIGR00551">
    <property type="entry name" value="nadB"/>
    <property type="match status" value="1"/>
</dbReference>
<feature type="domain" description="Fumarate reductase/succinate dehydrogenase flavoprotein-like C-terminal" evidence="14">
    <location>
        <begin position="437"/>
        <end position="517"/>
    </location>
</feature>
<feature type="coiled-coil region" evidence="12">
    <location>
        <begin position="447"/>
        <end position="478"/>
    </location>
</feature>
<dbReference type="AlphaFoldDB" id="A0A933SAG3"/>
<name>A0A933SAG3_UNCEI</name>
<dbReference type="Gene3D" id="3.90.700.10">
    <property type="entry name" value="Succinate dehydrogenase/fumarate reductase flavoprotein, catalytic domain"/>
    <property type="match status" value="1"/>
</dbReference>
<evidence type="ECO:0000256" key="10">
    <source>
        <dbReference type="NCBIfam" id="TIGR00551"/>
    </source>
</evidence>
<evidence type="ECO:0000256" key="12">
    <source>
        <dbReference type="SAM" id="Coils"/>
    </source>
</evidence>
<dbReference type="EC" id="1.4.3.16" evidence="4 10"/>
<evidence type="ECO:0000256" key="7">
    <source>
        <dbReference type="ARBA" id="ARBA00022827"/>
    </source>
</evidence>
<evidence type="ECO:0000256" key="11">
    <source>
        <dbReference type="RuleBase" id="RU362049"/>
    </source>
</evidence>
<evidence type="ECO:0000256" key="2">
    <source>
        <dbReference type="ARBA" id="ARBA00004950"/>
    </source>
</evidence>
<dbReference type="PRINTS" id="PR00368">
    <property type="entry name" value="FADPNR"/>
</dbReference>
<dbReference type="Gene3D" id="1.20.58.100">
    <property type="entry name" value="Fumarate reductase/succinate dehydrogenase flavoprotein-like, C-terminal domain"/>
    <property type="match status" value="1"/>
</dbReference>
<feature type="domain" description="FAD-dependent oxidoreductase 2 FAD-binding" evidence="13">
    <location>
        <begin position="6"/>
        <end position="386"/>
    </location>
</feature>
<dbReference type="GO" id="GO:0005737">
    <property type="term" value="C:cytoplasm"/>
    <property type="evidence" value="ECO:0007669"/>
    <property type="project" value="UniProtKB-SubCell"/>
</dbReference>
<dbReference type="FunFam" id="1.20.58.100:FF:000002">
    <property type="entry name" value="L-aspartate oxidase"/>
    <property type="match status" value="1"/>
</dbReference>
<dbReference type="InterPro" id="IPR037099">
    <property type="entry name" value="Fum_R/Succ_DH_flav-like_C_sf"/>
</dbReference>
<evidence type="ECO:0000256" key="6">
    <source>
        <dbReference type="ARBA" id="ARBA00022642"/>
    </source>
</evidence>
<evidence type="ECO:0000256" key="9">
    <source>
        <dbReference type="ARBA" id="ARBA00048305"/>
    </source>
</evidence>
<protein>
    <recommendedName>
        <fullName evidence="4 10">L-aspartate oxidase</fullName>
        <ecNumber evidence="4 10">1.4.3.16</ecNumber>
    </recommendedName>
</protein>
<dbReference type="PRINTS" id="PR00411">
    <property type="entry name" value="PNDRDTASEI"/>
</dbReference>
<accession>A0A933SAG3</accession>
<comment type="caution">
    <text evidence="15">The sequence shown here is derived from an EMBL/GenBank/DDBJ whole genome shotgun (WGS) entry which is preliminary data.</text>
</comment>
<keyword evidence="5 11" id="KW-0285">Flavoprotein</keyword>
<reference evidence="15" key="1">
    <citation type="submission" date="2020-07" db="EMBL/GenBank/DDBJ databases">
        <title>Huge and variable diversity of episymbiotic CPR bacteria and DPANN archaea in groundwater ecosystems.</title>
        <authorList>
            <person name="He C.Y."/>
            <person name="Keren R."/>
            <person name="Whittaker M."/>
            <person name="Farag I.F."/>
            <person name="Doudna J."/>
            <person name="Cate J.H.D."/>
            <person name="Banfield J.F."/>
        </authorList>
    </citation>
    <scope>NUCLEOTIDE SEQUENCE</scope>
    <source>
        <strain evidence="15">NC_groundwater_1813_Pr3_B-0.1um_71_17</strain>
    </source>
</reference>
<dbReference type="GO" id="GO:0034628">
    <property type="term" value="P:'de novo' NAD+ biosynthetic process from L-aspartate"/>
    <property type="evidence" value="ECO:0007669"/>
    <property type="project" value="TreeGrafter"/>
</dbReference>
<dbReference type="Gene3D" id="3.50.50.60">
    <property type="entry name" value="FAD/NAD(P)-binding domain"/>
    <property type="match status" value="1"/>
</dbReference>
<dbReference type="Proteomes" id="UP000696931">
    <property type="component" value="Unassembled WGS sequence"/>
</dbReference>
<evidence type="ECO:0000256" key="5">
    <source>
        <dbReference type="ARBA" id="ARBA00022630"/>
    </source>
</evidence>
<evidence type="ECO:0000256" key="3">
    <source>
        <dbReference type="ARBA" id="ARBA00008562"/>
    </source>
</evidence>
<dbReference type="FunFam" id="3.90.700.10:FF:000002">
    <property type="entry name" value="L-aspartate oxidase"/>
    <property type="match status" value="1"/>
</dbReference>
<evidence type="ECO:0000313" key="16">
    <source>
        <dbReference type="Proteomes" id="UP000696931"/>
    </source>
</evidence>
<dbReference type="NCBIfam" id="NF006567">
    <property type="entry name" value="PRK09077.1"/>
    <property type="match status" value="1"/>
</dbReference>
<comment type="pathway">
    <text evidence="2 11">Cofactor biosynthesis; NAD(+) biosynthesis; iminoaspartate from L-aspartate (oxidase route): step 1/1.</text>
</comment>
<dbReference type="InterPro" id="IPR003953">
    <property type="entry name" value="FAD-dep_OxRdtase_2_FAD-bd"/>
</dbReference>
<comment type="subcellular location">
    <subcellularLocation>
        <location evidence="11">Cytoplasm</location>
    </subcellularLocation>
</comment>
<comment type="catalytic activity">
    <reaction evidence="9">
        <text>L-aspartate + O2 = iminosuccinate + H2O2</text>
        <dbReference type="Rhea" id="RHEA:25876"/>
        <dbReference type="ChEBI" id="CHEBI:15379"/>
        <dbReference type="ChEBI" id="CHEBI:16240"/>
        <dbReference type="ChEBI" id="CHEBI:29991"/>
        <dbReference type="ChEBI" id="CHEBI:77875"/>
        <dbReference type="EC" id="1.4.3.16"/>
    </reaction>
    <physiologicalReaction direction="left-to-right" evidence="9">
        <dbReference type="Rhea" id="RHEA:25877"/>
    </physiologicalReaction>
</comment>
<keyword evidence="6 11" id="KW-0662">Pyridine nucleotide biosynthesis</keyword>
<dbReference type="EMBL" id="JACRIW010000038">
    <property type="protein sequence ID" value="MBI5168946.1"/>
    <property type="molecule type" value="Genomic_DNA"/>
</dbReference>
<evidence type="ECO:0000256" key="8">
    <source>
        <dbReference type="ARBA" id="ARBA00023002"/>
    </source>
</evidence>
<dbReference type="InterPro" id="IPR015939">
    <property type="entry name" value="Fum_Rdtase/Succ_DH_flav-like_C"/>
</dbReference>
<evidence type="ECO:0000259" key="14">
    <source>
        <dbReference type="Pfam" id="PF02910"/>
    </source>
</evidence>
<dbReference type="GO" id="GO:0008734">
    <property type="term" value="F:L-aspartate oxidase activity"/>
    <property type="evidence" value="ECO:0007669"/>
    <property type="project" value="UniProtKB-UniRule"/>
</dbReference>
<evidence type="ECO:0000313" key="15">
    <source>
        <dbReference type="EMBL" id="MBI5168946.1"/>
    </source>
</evidence>
<comment type="cofactor">
    <cofactor evidence="1 11">
        <name>FAD</name>
        <dbReference type="ChEBI" id="CHEBI:57692"/>
    </cofactor>
</comment>
<dbReference type="PANTHER" id="PTHR42716">
    <property type="entry name" value="L-ASPARTATE OXIDASE"/>
    <property type="match status" value="1"/>
</dbReference>
<sequence>MSDHADVLVLGSGIGGLMLALKAARHGDVLVLTKKKADDSSTNWAQGGIAAVFERGDDFRAHVADTLACGAGLSDRDVVRTVVREAPERVRELAGLGVAFNRKGASFELGREGGHSHRRIVHASDFTGRAVEQTLLDRVRRHPRIRLVEDQLAVDLILGSRLRGAKAKGRDSCWGAYVMDRASGHIRAVTARVTVLATGGCGKVYLYTSNPDVATGDGVAMAYRAGAAVEGLEFVQFHPTVLFHPAARTFLISEAVRGEGAVLRTLDGRRFMPEYHERAELAPRDVVARAIDREMKRRGDAHVWLDITHVKAARIRKRFPNIDAQLRALGIDMTRDPVPVVPAAHYMCGGVKATLSGRTALDGLLAIGEVACTGLHGANRLASNSLLEALVGAHHASAEIARRLERVKRAPRPEPWRTRGTHPPQERVVFDHNWDTVRRVMWDLVGIVRTDERLAFAARRLELLRDEIEKDYDRLQLSPDLVELRNIALVGSLVVACAQRRPESRGLHYNLDHPRRVAALGRRGTTLRRARGGRLVPASAGGL</sequence>
<dbReference type="SUPFAM" id="SSF56425">
    <property type="entry name" value="Succinate dehydrogenase/fumarate reductase flavoprotein, catalytic domain"/>
    <property type="match status" value="1"/>
</dbReference>
<comment type="similarity">
    <text evidence="3 11">Belongs to the FAD-dependent oxidoreductase 2 family. NadB subfamily.</text>
</comment>
<dbReference type="SUPFAM" id="SSF46977">
    <property type="entry name" value="Succinate dehydrogenase/fumarate reductase flavoprotein C-terminal domain"/>
    <property type="match status" value="1"/>
</dbReference>
<dbReference type="Pfam" id="PF00890">
    <property type="entry name" value="FAD_binding_2"/>
    <property type="match status" value="1"/>
</dbReference>
<keyword evidence="8 11" id="KW-0560">Oxidoreductase</keyword>
<dbReference type="PANTHER" id="PTHR42716:SF2">
    <property type="entry name" value="L-ASPARTATE OXIDASE, CHLOROPLASTIC"/>
    <property type="match status" value="1"/>
</dbReference>
<keyword evidence="7 11" id="KW-0274">FAD</keyword>
<proteinExistence type="inferred from homology"/>
<evidence type="ECO:0000256" key="1">
    <source>
        <dbReference type="ARBA" id="ARBA00001974"/>
    </source>
</evidence>
<keyword evidence="12" id="KW-0175">Coiled coil</keyword>
<dbReference type="InterPro" id="IPR036188">
    <property type="entry name" value="FAD/NAD-bd_sf"/>
</dbReference>